<accession>A0A8S4R6D8</accession>
<protein>
    <submittedName>
        <fullName evidence="1">Jg20618 protein</fullName>
    </submittedName>
</protein>
<reference evidence="1" key="1">
    <citation type="submission" date="2022-03" db="EMBL/GenBank/DDBJ databases">
        <authorList>
            <person name="Lindestad O."/>
        </authorList>
    </citation>
    <scope>NUCLEOTIDE SEQUENCE</scope>
</reference>
<organism evidence="1 2">
    <name type="scientific">Pararge aegeria aegeria</name>
    <dbReference type="NCBI Taxonomy" id="348720"/>
    <lineage>
        <taxon>Eukaryota</taxon>
        <taxon>Metazoa</taxon>
        <taxon>Ecdysozoa</taxon>
        <taxon>Arthropoda</taxon>
        <taxon>Hexapoda</taxon>
        <taxon>Insecta</taxon>
        <taxon>Pterygota</taxon>
        <taxon>Neoptera</taxon>
        <taxon>Endopterygota</taxon>
        <taxon>Lepidoptera</taxon>
        <taxon>Glossata</taxon>
        <taxon>Ditrysia</taxon>
        <taxon>Papilionoidea</taxon>
        <taxon>Nymphalidae</taxon>
        <taxon>Satyrinae</taxon>
        <taxon>Satyrini</taxon>
        <taxon>Parargina</taxon>
        <taxon>Pararge</taxon>
    </lineage>
</organism>
<dbReference type="Proteomes" id="UP000838756">
    <property type="component" value="Unassembled WGS sequence"/>
</dbReference>
<gene>
    <name evidence="1" type="primary">jg20618</name>
    <name evidence="1" type="ORF">PAEG_LOCUS10025</name>
</gene>
<dbReference type="AlphaFoldDB" id="A0A8S4R6D8"/>
<sequence length="99" mass="11052">MNVPFYQLTSAQSGGYGRILTFREALRPTVEGCRLLQMNVPLLYTDFSCMAEIKSSDAAVTICMIAKLCQQIGLSRCPRVPSVRKGILERQLQKLLANE</sequence>
<proteinExistence type="predicted"/>
<evidence type="ECO:0000313" key="1">
    <source>
        <dbReference type="EMBL" id="CAH2231306.1"/>
    </source>
</evidence>
<evidence type="ECO:0000313" key="2">
    <source>
        <dbReference type="Proteomes" id="UP000838756"/>
    </source>
</evidence>
<comment type="caution">
    <text evidence="1">The sequence shown here is derived from an EMBL/GenBank/DDBJ whole genome shotgun (WGS) entry which is preliminary data.</text>
</comment>
<name>A0A8S4R6D8_9NEOP</name>
<keyword evidence="2" id="KW-1185">Reference proteome</keyword>
<dbReference type="EMBL" id="CAKXAJ010024837">
    <property type="protein sequence ID" value="CAH2231306.1"/>
    <property type="molecule type" value="Genomic_DNA"/>
</dbReference>